<dbReference type="AlphaFoldDB" id="A0A3B7N3D9"/>
<dbReference type="SUPFAM" id="SSF48371">
    <property type="entry name" value="ARM repeat"/>
    <property type="match status" value="1"/>
</dbReference>
<dbReference type="Pfam" id="PF08713">
    <property type="entry name" value="DNA_alkylation"/>
    <property type="match status" value="1"/>
</dbReference>
<dbReference type="CDD" id="cd06561">
    <property type="entry name" value="AlkD_like"/>
    <property type="match status" value="1"/>
</dbReference>
<sequence length="250" mass="28844">MATKKIPAKKTGKTEVLTAKSFLEALELLVSEAELKKIQRYFKSGEGQYGEGDLFIGVRMGEVFALAKAYIQMPVKEIEKLLESNIHEARAGAVSIMDFQARDKKTPETRKKELFDLYIRRHDRINNWDLVDRSAQYVVGAYIFDKPRTILQKLAKSKNVWERRTAIVSTSYFIRQGELGDTFKMAETLVRDKHDLIHKAAGGWIREAGKQDKQMLLAFLDKHAATMPRTMLRYAIEHLDSKLKKQYMEK</sequence>
<evidence type="ECO:0000313" key="2">
    <source>
        <dbReference type="Proteomes" id="UP000263900"/>
    </source>
</evidence>
<gene>
    <name evidence="1" type="ORF">D3H65_09645</name>
</gene>
<protein>
    <submittedName>
        <fullName evidence="1">DNA alkylation repair protein</fullName>
    </submittedName>
</protein>
<accession>A0A3B7N3D9</accession>
<name>A0A3B7N3D9_9BACT</name>
<keyword evidence="2" id="KW-1185">Reference proteome</keyword>
<dbReference type="EMBL" id="CP032157">
    <property type="protein sequence ID" value="AXY78585.1"/>
    <property type="molecule type" value="Genomic_DNA"/>
</dbReference>
<dbReference type="PANTHER" id="PTHR34070:SF1">
    <property type="entry name" value="DNA ALKYLATION REPAIR PROTEIN"/>
    <property type="match status" value="1"/>
</dbReference>
<organism evidence="1 2">
    <name type="scientific">Paraflavitalea soli</name>
    <dbReference type="NCBI Taxonomy" id="2315862"/>
    <lineage>
        <taxon>Bacteria</taxon>
        <taxon>Pseudomonadati</taxon>
        <taxon>Bacteroidota</taxon>
        <taxon>Chitinophagia</taxon>
        <taxon>Chitinophagales</taxon>
        <taxon>Chitinophagaceae</taxon>
        <taxon>Paraflavitalea</taxon>
    </lineage>
</organism>
<evidence type="ECO:0000313" key="1">
    <source>
        <dbReference type="EMBL" id="AXY78585.1"/>
    </source>
</evidence>
<proteinExistence type="predicted"/>
<dbReference type="RefSeq" id="WP_119054457.1">
    <property type="nucleotide sequence ID" value="NZ_CP032157.1"/>
</dbReference>
<dbReference type="OrthoDB" id="9775346at2"/>
<dbReference type="PANTHER" id="PTHR34070">
    <property type="entry name" value="ARMADILLO-TYPE FOLD"/>
    <property type="match status" value="1"/>
</dbReference>
<dbReference type="Gene3D" id="1.25.10.90">
    <property type="match status" value="1"/>
</dbReference>
<dbReference type="Proteomes" id="UP000263900">
    <property type="component" value="Chromosome"/>
</dbReference>
<dbReference type="InterPro" id="IPR014825">
    <property type="entry name" value="DNA_alkylation"/>
</dbReference>
<dbReference type="KEGG" id="pseg:D3H65_09645"/>
<dbReference type="InterPro" id="IPR016024">
    <property type="entry name" value="ARM-type_fold"/>
</dbReference>
<reference evidence="1 2" key="1">
    <citation type="submission" date="2018-09" db="EMBL/GenBank/DDBJ databases">
        <title>Genome sequencing of strain 6GH32-13.</title>
        <authorList>
            <person name="Weon H.-Y."/>
            <person name="Heo J."/>
            <person name="Kwon S.-W."/>
        </authorList>
    </citation>
    <scope>NUCLEOTIDE SEQUENCE [LARGE SCALE GENOMIC DNA]</scope>
    <source>
        <strain evidence="1 2">5GH32-13</strain>
    </source>
</reference>